<comment type="caution">
    <text evidence="1">The sequence shown here is derived from an EMBL/GenBank/DDBJ whole genome shotgun (WGS) entry which is preliminary data.</text>
</comment>
<proteinExistence type="predicted"/>
<gene>
    <name evidence="1" type="ORF">F1649_09035</name>
</gene>
<reference evidence="1 2" key="1">
    <citation type="submission" date="2019-09" db="EMBL/GenBank/DDBJ databases">
        <title>Pararcticibacter amylolyticus gen. nov., sp. nov., isolated from a rottenly hemp rope, and reclassification of Pedobacter tournemirensis as Pararcticibacter tournemirensis comb. nov.</title>
        <authorList>
            <person name="Cai Y."/>
        </authorList>
    </citation>
    <scope>NUCLEOTIDE SEQUENCE [LARGE SCALE GENOMIC DNA]</scope>
    <source>
        <strain evidence="1 2">TF5-37.2-LB10</strain>
    </source>
</reference>
<dbReference type="RefSeq" id="WP_141815260.1">
    <property type="nucleotide sequence ID" value="NZ_VFPL01000001.1"/>
</dbReference>
<sequence length="193" mass="21287">MEKDTDEINTILNVEGKLNAAIVVTGIQTNIMKLQRMLVALLVSLNLLYACNSGKDKNASTNTDTASKRDSVTSATLNPTLCFEHYDGTKNQDTTVLHLEIFENNVKGDLKWIPSEKDGRAGTIKGTKNGDIIKGIWTYMQEGQQDSLPVEFKLLKETILQKAYAIDPKTGRESLSDTSGFTIEFKEVPCVGL</sequence>
<organism evidence="1 2">
    <name type="scientific">Arcticibacter tournemirensis</name>
    <dbReference type="NCBI Taxonomy" id="699437"/>
    <lineage>
        <taxon>Bacteria</taxon>
        <taxon>Pseudomonadati</taxon>
        <taxon>Bacteroidota</taxon>
        <taxon>Sphingobacteriia</taxon>
        <taxon>Sphingobacteriales</taxon>
        <taxon>Sphingobacteriaceae</taxon>
        <taxon>Arcticibacter</taxon>
    </lineage>
</organism>
<evidence type="ECO:0000313" key="2">
    <source>
        <dbReference type="Proteomes" id="UP000322918"/>
    </source>
</evidence>
<keyword evidence="2" id="KW-1185">Reference proteome</keyword>
<dbReference type="AlphaFoldDB" id="A0A5M9HAP9"/>
<name>A0A5M9HAP9_9SPHI</name>
<accession>A0A5M9HAP9</accession>
<dbReference type="OrthoDB" id="794403at2"/>
<evidence type="ECO:0000313" key="1">
    <source>
        <dbReference type="EMBL" id="KAA8483325.1"/>
    </source>
</evidence>
<dbReference type="EMBL" id="VWNE01000012">
    <property type="protein sequence ID" value="KAA8483325.1"/>
    <property type="molecule type" value="Genomic_DNA"/>
</dbReference>
<protein>
    <submittedName>
        <fullName evidence="1">Uncharacterized protein</fullName>
    </submittedName>
</protein>
<dbReference type="Proteomes" id="UP000322918">
    <property type="component" value="Unassembled WGS sequence"/>
</dbReference>